<dbReference type="PhylomeDB" id="O44913"/>
<feature type="domain" description="C-type lectin" evidence="2">
    <location>
        <begin position="51"/>
        <end position="188"/>
    </location>
</feature>
<dbReference type="UCSC" id="W10G11.14">
    <property type="organism name" value="c. elegans"/>
</dbReference>
<dbReference type="STRING" id="6239.W10G11.14.1"/>
<feature type="signal peptide" evidence="1">
    <location>
        <begin position="1"/>
        <end position="18"/>
    </location>
</feature>
<accession>O44913</accession>
<dbReference type="Proteomes" id="UP000001940">
    <property type="component" value="Chromosome II"/>
</dbReference>
<dbReference type="OrthoDB" id="5824173at2759"/>
<dbReference type="eggNOG" id="KOG4297">
    <property type="taxonomic scope" value="Eukaryota"/>
</dbReference>
<dbReference type="PANTHER" id="PTHR23124:SF144">
    <property type="entry name" value="C-TYPE LECTIN DOMAIN-CONTAINING PROTEIN"/>
    <property type="match status" value="1"/>
</dbReference>
<dbReference type="GeneID" id="173705"/>
<dbReference type="CDD" id="cd00037">
    <property type="entry name" value="CLECT"/>
    <property type="match status" value="1"/>
</dbReference>
<dbReference type="InParanoid" id="O44913"/>
<dbReference type="PaxDb" id="6239-W10G11.14"/>
<dbReference type="InterPro" id="IPR016187">
    <property type="entry name" value="CTDL_fold"/>
</dbReference>
<reference evidence="3 4" key="1">
    <citation type="journal article" date="1998" name="Science">
        <title>Genome sequence of the nematode C. elegans: a platform for investigating biology.</title>
        <authorList>
            <consortium name="The C. elegans sequencing consortium"/>
            <person name="Sulson J.E."/>
            <person name="Waterston R."/>
        </authorList>
    </citation>
    <scope>NUCLEOTIDE SEQUENCE [LARGE SCALE GENOMIC DNA]</scope>
    <source>
        <strain evidence="3 4">Bristol N2</strain>
    </source>
</reference>
<dbReference type="Pfam" id="PF00059">
    <property type="entry name" value="Lectin_C"/>
    <property type="match status" value="1"/>
</dbReference>
<dbReference type="PROSITE" id="PS50041">
    <property type="entry name" value="C_TYPE_LECTIN_2"/>
    <property type="match status" value="1"/>
</dbReference>
<dbReference type="KEGG" id="cel:CELE_W10G11.14"/>
<evidence type="ECO:0000313" key="5">
    <source>
        <dbReference type="WormBase" id="W10G11.14"/>
    </source>
</evidence>
<dbReference type="RefSeq" id="NP_494583.1">
    <property type="nucleotide sequence ID" value="NM_062182.2"/>
</dbReference>
<dbReference type="InterPro" id="IPR016186">
    <property type="entry name" value="C-type_lectin-like/link_sf"/>
</dbReference>
<dbReference type="InterPro" id="IPR001304">
    <property type="entry name" value="C-type_lectin-like"/>
</dbReference>
<dbReference type="SMR" id="O44913"/>
<proteinExistence type="predicted"/>
<gene>
    <name evidence="3 5" type="primary">clec-130</name>
    <name evidence="3" type="ORF">CELE_W10G11.14</name>
    <name evidence="5" type="ORF">W10G11.14</name>
</gene>
<dbReference type="OMA" id="NGCEADW"/>
<evidence type="ECO:0000313" key="3">
    <source>
        <dbReference type="EMBL" id="CCD73674.1"/>
    </source>
</evidence>
<name>O44913_CAEEL</name>
<dbReference type="FunCoup" id="O44913">
    <property type="interactions" value="3"/>
</dbReference>
<dbReference type="Bgee" id="WBGene00021144">
    <property type="expression patterns" value="Expressed in material anatomical entity and 1 other cell type or tissue"/>
</dbReference>
<organism evidence="3 4">
    <name type="scientific">Caenorhabditis elegans</name>
    <dbReference type="NCBI Taxonomy" id="6239"/>
    <lineage>
        <taxon>Eukaryota</taxon>
        <taxon>Metazoa</taxon>
        <taxon>Ecdysozoa</taxon>
        <taxon>Nematoda</taxon>
        <taxon>Chromadorea</taxon>
        <taxon>Rhabditida</taxon>
        <taxon>Rhabditina</taxon>
        <taxon>Rhabditomorpha</taxon>
        <taxon>Rhabditoidea</taxon>
        <taxon>Rhabditidae</taxon>
        <taxon>Peloderinae</taxon>
        <taxon>Caenorhabditis</taxon>
    </lineage>
</organism>
<dbReference type="WormBase" id="W10G11.14">
    <property type="protein sequence ID" value="CE14826"/>
    <property type="gene ID" value="WBGene00021144"/>
    <property type="gene designation" value="clec-130"/>
</dbReference>
<dbReference type="SUPFAM" id="SSF56436">
    <property type="entry name" value="C-type lectin-like"/>
    <property type="match status" value="1"/>
</dbReference>
<keyword evidence="1" id="KW-0732">Signal</keyword>
<sequence>MFCKTALLLLICLGSTFADCPAAWKTILNSQYKESEDNGCEPGWKFFNRPSGGWCMRVFAGFNAKKADAEKSCQAVGSTLSGIQNKNEALYIQTALLAQIPQSSGSVWIGIQRTQKCLKQKLTAACSALTAFEYTDKSVTGTDGFVFQKYQPDNSQLNQNCALLLASKTPTILNDQYFAATLDDTNCDGMLEGDAARVLRGYICGKKADK</sequence>
<evidence type="ECO:0000259" key="2">
    <source>
        <dbReference type="PROSITE" id="PS50041"/>
    </source>
</evidence>
<evidence type="ECO:0000256" key="1">
    <source>
        <dbReference type="SAM" id="SignalP"/>
    </source>
</evidence>
<evidence type="ECO:0000313" key="4">
    <source>
        <dbReference type="Proteomes" id="UP000001940"/>
    </source>
</evidence>
<keyword evidence="4" id="KW-1185">Reference proteome</keyword>
<feature type="chain" id="PRO_5004158299" evidence="1">
    <location>
        <begin position="19"/>
        <end position="210"/>
    </location>
</feature>
<dbReference type="EMBL" id="BX284602">
    <property type="protein sequence ID" value="CCD73674.1"/>
    <property type="molecule type" value="Genomic_DNA"/>
</dbReference>
<dbReference type="HOGENOM" id="CLU_058687_1_0_1"/>
<dbReference type="PIR" id="B88103">
    <property type="entry name" value="B88103"/>
</dbReference>
<dbReference type="PANTHER" id="PTHR23124">
    <property type="entry name" value="C-TYPE LECTIN DOMAIN-CONTAINING PROTEIN-RELATED-RELATED"/>
    <property type="match status" value="1"/>
</dbReference>
<dbReference type="SMART" id="SM00034">
    <property type="entry name" value="CLECT"/>
    <property type="match status" value="1"/>
</dbReference>
<protein>
    <submittedName>
        <fullName evidence="3">C-type lectin domain-containing protein</fullName>
    </submittedName>
</protein>
<dbReference type="Gene3D" id="3.10.100.10">
    <property type="entry name" value="Mannose-Binding Protein A, subunit A"/>
    <property type="match status" value="1"/>
</dbReference>
<dbReference type="AlphaFoldDB" id="O44913"/>
<dbReference type="AGR" id="WB:WBGene00021144"/>
<dbReference type="CTD" id="173705"/>